<sequence>MRRRGPAHLLREGISGARPAHHPDVEGAAQRSDQPPVQRCTARLSPASRTRQETATPCGEAGGRRDGAARPPCSSLGLARAIAEPQARQGAPPRQWRLRPGSASEGRGGMPHPTA</sequence>
<accession>A0AAX1UG69</accession>
<dbReference type="EMBL" id="QWGP01000033">
    <property type="protein sequence ID" value="RHZ91510.1"/>
    <property type="molecule type" value="Genomic_DNA"/>
</dbReference>
<comment type="caution">
    <text evidence="2">The sequence shown here is derived from an EMBL/GenBank/DDBJ whole genome shotgun (WGS) entry which is preliminary data.</text>
</comment>
<evidence type="ECO:0000256" key="1">
    <source>
        <dbReference type="SAM" id="MobiDB-lite"/>
    </source>
</evidence>
<name>A0AAX1UG69_CERSP</name>
<gene>
    <name evidence="2" type="ORF">D1114_20170</name>
</gene>
<dbReference type="Proteomes" id="UP000266305">
    <property type="component" value="Unassembled WGS sequence"/>
</dbReference>
<organism evidence="2 3">
    <name type="scientific">Cereibacter sphaeroides</name>
    <name type="common">Rhodobacter sphaeroides</name>
    <dbReference type="NCBI Taxonomy" id="1063"/>
    <lineage>
        <taxon>Bacteria</taxon>
        <taxon>Pseudomonadati</taxon>
        <taxon>Pseudomonadota</taxon>
        <taxon>Alphaproteobacteria</taxon>
        <taxon>Rhodobacterales</taxon>
        <taxon>Paracoccaceae</taxon>
        <taxon>Cereibacter</taxon>
    </lineage>
</organism>
<reference evidence="2 3" key="1">
    <citation type="submission" date="2018-08" db="EMBL/GenBank/DDBJ databases">
        <title>Draft genome sequence of Rhodobacter sphaeroides FY.</title>
        <authorList>
            <person name="Rayyan A."/>
            <person name="Meyer T.E."/>
            <person name="Kyndt J.A."/>
        </authorList>
    </citation>
    <scope>NUCLEOTIDE SEQUENCE [LARGE SCALE GENOMIC DNA]</scope>
    <source>
        <strain evidence="2 3">FY</strain>
    </source>
</reference>
<protein>
    <submittedName>
        <fullName evidence="2">Uncharacterized protein</fullName>
    </submittedName>
</protein>
<evidence type="ECO:0000313" key="2">
    <source>
        <dbReference type="EMBL" id="RHZ91510.1"/>
    </source>
</evidence>
<evidence type="ECO:0000313" key="3">
    <source>
        <dbReference type="Proteomes" id="UP000266305"/>
    </source>
</evidence>
<feature type="region of interest" description="Disordered" evidence="1">
    <location>
        <begin position="1"/>
        <end position="115"/>
    </location>
</feature>
<dbReference type="AlphaFoldDB" id="A0AAX1UG69"/>
<proteinExistence type="predicted"/>